<protein>
    <submittedName>
        <fullName evidence="1">Uncharacterized protein</fullName>
    </submittedName>
</protein>
<dbReference type="Proteomes" id="UP000764837">
    <property type="component" value="Unassembled WGS sequence"/>
</dbReference>
<comment type="caution">
    <text evidence="1">The sequence shown here is derived from an EMBL/GenBank/DDBJ whole genome shotgun (WGS) entry which is preliminary data.</text>
</comment>
<evidence type="ECO:0000313" key="2">
    <source>
        <dbReference type="Proteomes" id="UP000764837"/>
    </source>
</evidence>
<proteinExistence type="predicted"/>
<sequence length="59" mass="6808">MPDRLARSQRAADRIQARSRCAVERTRGFTERVTALGRAETLSVNERLWVDRLRKPGAR</sequence>
<dbReference type="EMBL" id="JAFBBP010000001">
    <property type="protein sequence ID" value="MBM7491569.1"/>
    <property type="molecule type" value="Genomic_DNA"/>
</dbReference>
<accession>A0ABS2LVA4</accession>
<name>A0ABS2LVA4_9ACTN</name>
<gene>
    <name evidence="1" type="ORF">JOD64_002791</name>
</gene>
<keyword evidence="2" id="KW-1185">Reference proteome</keyword>
<reference evidence="1 2" key="1">
    <citation type="submission" date="2021-01" db="EMBL/GenBank/DDBJ databases">
        <title>Sequencing the genomes of 1000 actinobacteria strains.</title>
        <authorList>
            <person name="Klenk H.-P."/>
        </authorList>
    </citation>
    <scope>NUCLEOTIDE SEQUENCE [LARGE SCALE GENOMIC DNA]</scope>
    <source>
        <strain evidence="1 2">DSM 100204</strain>
    </source>
</reference>
<evidence type="ECO:0000313" key="1">
    <source>
        <dbReference type="EMBL" id="MBM7491569.1"/>
    </source>
</evidence>
<organism evidence="1 2">
    <name type="scientific">Micromonospora luteifusca</name>
    <dbReference type="NCBI Taxonomy" id="709860"/>
    <lineage>
        <taxon>Bacteria</taxon>
        <taxon>Bacillati</taxon>
        <taxon>Actinomycetota</taxon>
        <taxon>Actinomycetes</taxon>
        <taxon>Micromonosporales</taxon>
        <taxon>Micromonosporaceae</taxon>
        <taxon>Micromonospora</taxon>
    </lineage>
</organism>